<gene>
    <name evidence="6" type="ORF">FB551_1781</name>
</gene>
<feature type="domain" description="HTH crp-type" evidence="5">
    <location>
        <begin position="156"/>
        <end position="223"/>
    </location>
</feature>
<keyword evidence="7" id="KW-1185">Reference proteome</keyword>
<dbReference type="Proteomes" id="UP000316437">
    <property type="component" value="Unassembled WGS sequence"/>
</dbReference>
<evidence type="ECO:0000256" key="3">
    <source>
        <dbReference type="ARBA" id="ARBA00023163"/>
    </source>
</evidence>
<dbReference type="CDD" id="cd00038">
    <property type="entry name" value="CAP_ED"/>
    <property type="match status" value="1"/>
</dbReference>
<organism evidence="6 7">
    <name type="scientific">Chryseobacterium aquifrigidense</name>
    <dbReference type="NCBI Taxonomy" id="558021"/>
    <lineage>
        <taxon>Bacteria</taxon>
        <taxon>Pseudomonadati</taxon>
        <taxon>Bacteroidota</taxon>
        <taxon>Flavobacteriia</taxon>
        <taxon>Flavobacteriales</taxon>
        <taxon>Weeksellaceae</taxon>
        <taxon>Chryseobacterium group</taxon>
        <taxon>Chryseobacterium</taxon>
    </lineage>
</organism>
<dbReference type="PANTHER" id="PTHR24567:SF28">
    <property type="entry name" value="LISTERIOLYSIN REGULATORY PROTEIN"/>
    <property type="match status" value="1"/>
</dbReference>
<reference evidence="6 7" key="1">
    <citation type="submission" date="2019-06" db="EMBL/GenBank/DDBJ databases">
        <title>Sorghum-associated microbial communities from plants grown in Nebraska, USA.</title>
        <authorList>
            <person name="Schachtman D."/>
        </authorList>
    </citation>
    <scope>NUCLEOTIDE SEQUENCE [LARGE SCALE GENOMIC DNA]</scope>
    <source>
        <strain evidence="6 7">110</strain>
    </source>
</reference>
<dbReference type="SMART" id="SM00419">
    <property type="entry name" value="HTH_CRP"/>
    <property type="match status" value="1"/>
</dbReference>
<dbReference type="Pfam" id="PF00027">
    <property type="entry name" value="cNMP_binding"/>
    <property type="match status" value="1"/>
</dbReference>
<dbReference type="AlphaFoldDB" id="A0A543EKH1"/>
<dbReference type="PROSITE" id="PS51063">
    <property type="entry name" value="HTH_CRP_2"/>
    <property type="match status" value="1"/>
</dbReference>
<proteinExistence type="predicted"/>
<dbReference type="PRINTS" id="PR00034">
    <property type="entry name" value="HTHCRP"/>
</dbReference>
<dbReference type="SUPFAM" id="SSF46785">
    <property type="entry name" value="Winged helix' DNA-binding domain"/>
    <property type="match status" value="1"/>
</dbReference>
<dbReference type="GO" id="GO:0003677">
    <property type="term" value="F:DNA binding"/>
    <property type="evidence" value="ECO:0007669"/>
    <property type="project" value="UniProtKB-KW"/>
</dbReference>
<dbReference type="InterPro" id="IPR000595">
    <property type="entry name" value="cNMP-bd_dom"/>
</dbReference>
<dbReference type="InterPro" id="IPR036390">
    <property type="entry name" value="WH_DNA-bd_sf"/>
</dbReference>
<evidence type="ECO:0000256" key="1">
    <source>
        <dbReference type="ARBA" id="ARBA00023015"/>
    </source>
</evidence>
<dbReference type="GO" id="GO:0003700">
    <property type="term" value="F:DNA-binding transcription factor activity"/>
    <property type="evidence" value="ECO:0007669"/>
    <property type="project" value="TreeGrafter"/>
</dbReference>
<dbReference type="InterPro" id="IPR018490">
    <property type="entry name" value="cNMP-bd_dom_sf"/>
</dbReference>
<feature type="domain" description="Cyclic nucleotide-binding" evidence="4">
    <location>
        <begin position="43"/>
        <end position="142"/>
    </location>
</feature>
<dbReference type="Pfam" id="PF13545">
    <property type="entry name" value="HTH_Crp_2"/>
    <property type="match status" value="1"/>
</dbReference>
<dbReference type="GO" id="GO:0005829">
    <property type="term" value="C:cytosol"/>
    <property type="evidence" value="ECO:0007669"/>
    <property type="project" value="TreeGrafter"/>
</dbReference>
<sequence>MFLWYLISCSIAYTLTIFTQINNNKMVISEDLLFFHKATLENYEAGDAVFQEGTAAKYYFQIRQGTVKLNTFLEDGKEFVHGFPFDGHCIGESYLFTDHHYAINAIAVTQCEIIRISKTKVLEILMENPELLLEINKYMADRMHFRFMISSFLAISDPIVKLMKLFDHIKRYFGFEEPYSFLVPYTRQQIATLTGLRVETVIRYVKKMEEQKMVKIESTKIYY</sequence>
<name>A0A543EKH1_9FLAO</name>
<dbReference type="Gene3D" id="2.60.120.10">
    <property type="entry name" value="Jelly Rolls"/>
    <property type="match status" value="1"/>
</dbReference>
<keyword evidence="2" id="KW-0238">DNA-binding</keyword>
<keyword evidence="1" id="KW-0805">Transcription regulation</keyword>
<protein>
    <submittedName>
        <fullName evidence="6">CRP-like cAMP-binding protein</fullName>
    </submittedName>
</protein>
<evidence type="ECO:0000259" key="4">
    <source>
        <dbReference type="PROSITE" id="PS50042"/>
    </source>
</evidence>
<dbReference type="InterPro" id="IPR014710">
    <property type="entry name" value="RmlC-like_jellyroll"/>
</dbReference>
<accession>A0A543EKH1</accession>
<comment type="caution">
    <text evidence="6">The sequence shown here is derived from an EMBL/GenBank/DDBJ whole genome shotgun (WGS) entry which is preliminary data.</text>
</comment>
<evidence type="ECO:0000256" key="2">
    <source>
        <dbReference type="ARBA" id="ARBA00023125"/>
    </source>
</evidence>
<dbReference type="SUPFAM" id="SSF51206">
    <property type="entry name" value="cAMP-binding domain-like"/>
    <property type="match status" value="1"/>
</dbReference>
<dbReference type="SMART" id="SM00100">
    <property type="entry name" value="cNMP"/>
    <property type="match status" value="1"/>
</dbReference>
<keyword evidence="3" id="KW-0804">Transcription</keyword>
<evidence type="ECO:0000313" key="6">
    <source>
        <dbReference type="EMBL" id="TQM22076.1"/>
    </source>
</evidence>
<dbReference type="EMBL" id="VFPD01000001">
    <property type="protein sequence ID" value="TQM22076.1"/>
    <property type="molecule type" value="Genomic_DNA"/>
</dbReference>
<evidence type="ECO:0000259" key="5">
    <source>
        <dbReference type="PROSITE" id="PS51063"/>
    </source>
</evidence>
<evidence type="ECO:0000313" key="7">
    <source>
        <dbReference type="Proteomes" id="UP000316437"/>
    </source>
</evidence>
<dbReference type="PANTHER" id="PTHR24567">
    <property type="entry name" value="CRP FAMILY TRANSCRIPTIONAL REGULATORY PROTEIN"/>
    <property type="match status" value="1"/>
</dbReference>
<dbReference type="Gene3D" id="1.10.10.10">
    <property type="entry name" value="Winged helix-like DNA-binding domain superfamily/Winged helix DNA-binding domain"/>
    <property type="match status" value="1"/>
</dbReference>
<dbReference type="InterPro" id="IPR050397">
    <property type="entry name" value="Env_Response_Regulators"/>
</dbReference>
<dbReference type="PROSITE" id="PS50042">
    <property type="entry name" value="CNMP_BINDING_3"/>
    <property type="match status" value="1"/>
</dbReference>
<dbReference type="InterPro" id="IPR012318">
    <property type="entry name" value="HTH_CRP"/>
</dbReference>
<dbReference type="InterPro" id="IPR036388">
    <property type="entry name" value="WH-like_DNA-bd_sf"/>
</dbReference>